<accession>A0A8E2JQA3</accession>
<feature type="region of interest" description="Disordered" evidence="1">
    <location>
        <begin position="534"/>
        <end position="559"/>
    </location>
</feature>
<dbReference type="Gene3D" id="3.40.50.300">
    <property type="entry name" value="P-loop containing nucleotide triphosphate hydrolases"/>
    <property type="match status" value="1"/>
</dbReference>
<dbReference type="EMBL" id="KV750257">
    <property type="protein sequence ID" value="OCL05553.1"/>
    <property type="molecule type" value="Genomic_DNA"/>
</dbReference>
<feature type="region of interest" description="Disordered" evidence="1">
    <location>
        <begin position="981"/>
        <end position="1018"/>
    </location>
</feature>
<feature type="compositionally biased region" description="Basic and acidic residues" evidence="1">
    <location>
        <begin position="535"/>
        <end position="545"/>
    </location>
</feature>
<evidence type="ECO:0000259" key="3">
    <source>
        <dbReference type="Pfam" id="PF25000"/>
    </source>
</evidence>
<keyword evidence="5" id="KW-1185">Reference proteome</keyword>
<dbReference type="PANTHER" id="PTHR46082">
    <property type="entry name" value="ATP/GTP-BINDING PROTEIN-RELATED"/>
    <property type="match status" value="1"/>
</dbReference>
<dbReference type="InterPro" id="IPR056681">
    <property type="entry name" value="DUF7779"/>
</dbReference>
<dbReference type="Pfam" id="PF00931">
    <property type="entry name" value="NB-ARC"/>
    <property type="match status" value="1"/>
</dbReference>
<dbReference type="InterPro" id="IPR011990">
    <property type="entry name" value="TPR-like_helical_dom_sf"/>
</dbReference>
<feature type="compositionally biased region" description="Basic and acidic residues" evidence="1">
    <location>
        <begin position="981"/>
        <end position="990"/>
    </location>
</feature>
<dbReference type="SUPFAM" id="SSF48452">
    <property type="entry name" value="TPR-like"/>
    <property type="match status" value="3"/>
</dbReference>
<dbReference type="AlphaFoldDB" id="A0A8E2JQA3"/>
<dbReference type="Pfam" id="PF25000">
    <property type="entry name" value="DUF7779"/>
    <property type="match status" value="1"/>
</dbReference>
<evidence type="ECO:0000313" key="5">
    <source>
        <dbReference type="Proteomes" id="UP000250140"/>
    </source>
</evidence>
<dbReference type="InterPro" id="IPR053137">
    <property type="entry name" value="NLR-like"/>
</dbReference>
<organism evidence="4 5">
    <name type="scientific">Glonium stellatum</name>
    <dbReference type="NCBI Taxonomy" id="574774"/>
    <lineage>
        <taxon>Eukaryota</taxon>
        <taxon>Fungi</taxon>
        <taxon>Dikarya</taxon>
        <taxon>Ascomycota</taxon>
        <taxon>Pezizomycotina</taxon>
        <taxon>Dothideomycetes</taxon>
        <taxon>Pleosporomycetidae</taxon>
        <taxon>Gloniales</taxon>
        <taxon>Gloniaceae</taxon>
        <taxon>Glonium</taxon>
    </lineage>
</organism>
<dbReference type="NCBIfam" id="NF040586">
    <property type="entry name" value="FxSxx_TPR"/>
    <property type="match status" value="1"/>
</dbReference>
<evidence type="ECO:0000313" key="4">
    <source>
        <dbReference type="EMBL" id="OCL05553.1"/>
    </source>
</evidence>
<dbReference type="InterPro" id="IPR002182">
    <property type="entry name" value="NB-ARC"/>
</dbReference>
<evidence type="ECO:0000259" key="2">
    <source>
        <dbReference type="Pfam" id="PF00931"/>
    </source>
</evidence>
<dbReference type="PANTHER" id="PTHR46082:SF6">
    <property type="entry name" value="AAA+ ATPASE DOMAIN-CONTAINING PROTEIN-RELATED"/>
    <property type="match status" value="1"/>
</dbReference>
<dbReference type="InterPro" id="IPR019734">
    <property type="entry name" value="TPR_rpt"/>
</dbReference>
<reference evidence="4 5" key="1">
    <citation type="journal article" date="2016" name="Nat. Commun.">
        <title>Ectomycorrhizal ecology is imprinted in the genome of the dominant symbiotic fungus Cenococcum geophilum.</title>
        <authorList>
            <consortium name="DOE Joint Genome Institute"/>
            <person name="Peter M."/>
            <person name="Kohler A."/>
            <person name="Ohm R.A."/>
            <person name="Kuo A."/>
            <person name="Krutzmann J."/>
            <person name="Morin E."/>
            <person name="Arend M."/>
            <person name="Barry K.W."/>
            <person name="Binder M."/>
            <person name="Choi C."/>
            <person name="Clum A."/>
            <person name="Copeland A."/>
            <person name="Grisel N."/>
            <person name="Haridas S."/>
            <person name="Kipfer T."/>
            <person name="LaButti K."/>
            <person name="Lindquist E."/>
            <person name="Lipzen A."/>
            <person name="Maire R."/>
            <person name="Meier B."/>
            <person name="Mihaltcheva S."/>
            <person name="Molinier V."/>
            <person name="Murat C."/>
            <person name="Poggeler S."/>
            <person name="Quandt C.A."/>
            <person name="Sperisen C."/>
            <person name="Tritt A."/>
            <person name="Tisserant E."/>
            <person name="Crous P.W."/>
            <person name="Henrissat B."/>
            <person name="Nehls U."/>
            <person name="Egli S."/>
            <person name="Spatafora J.W."/>
            <person name="Grigoriev I.V."/>
            <person name="Martin F.M."/>
        </authorList>
    </citation>
    <scope>NUCLEOTIDE SEQUENCE [LARGE SCALE GENOMIC DNA]</scope>
    <source>
        <strain evidence="4 5">CBS 207.34</strain>
    </source>
</reference>
<dbReference type="OrthoDB" id="1658288at2759"/>
<dbReference type="Pfam" id="PF13374">
    <property type="entry name" value="TPR_10"/>
    <property type="match status" value="2"/>
</dbReference>
<dbReference type="PRINTS" id="PR00381">
    <property type="entry name" value="KINESINLIGHT"/>
</dbReference>
<dbReference type="Gene3D" id="1.25.40.10">
    <property type="entry name" value="Tetratricopeptide repeat domain"/>
    <property type="match status" value="2"/>
</dbReference>
<dbReference type="SMART" id="SM00028">
    <property type="entry name" value="TPR"/>
    <property type="match status" value="6"/>
</dbReference>
<gene>
    <name evidence="4" type="ORF">AOQ84DRAFT_390802</name>
</gene>
<dbReference type="InterPro" id="IPR027417">
    <property type="entry name" value="P-loop_NTPase"/>
</dbReference>
<feature type="domain" description="NB-ARC" evidence="2">
    <location>
        <begin position="242"/>
        <end position="422"/>
    </location>
</feature>
<protein>
    <submittedName>
        <fullName evidence="4">TPR-like protein</fullName>
    </submittedName>
</protein>
<dbReference type="SUPFAM" id="SSF52540">
    <property type="entry name" value="P-loop containing nucleoside triphosphate hydrolases"/>
    <property type="match status" value="1"/>
</dbReference>
<name>A0A8E2JQA3_9PEZI</name>
<dbReference type="Proteomes" id="UP000250140">
    <property type="component" value="Unassembled WGS sequence"/>
</dbReference>
<proteinExistence type="predicted"/>
<feature type="domain" description="DUF7779" evidence="3">
    <location>
        <begin position="504"/>
        <end position="599"/>
    </location>
</feature>
<sequence length="1018" mass="114168">MDPITIIALFGNVLQFVEFSSSLISKSTELFNSSNGALTEHTDIEAAANRLSLLNSKLIDGATKTGDEKLRDICESCESTASELLAALDRVKVKSKHRKWDSIRKALRTVWSKEDIAKLDQRLARVREELNMHVTADLRDQFLQFKLEQSNGLRDLDGATKNIMDAIVEQQDVFFAAHDTQTTLMTGLLQEIRDRIPTEIHSAATEGPGILPSPSSTVPFRRDPEFICRSALLDQIYAKCSTSASRVALVGLGGVGKSQLAIEYSYQMRERAPQTWIFWVHASTAARFEEGYRAIAEKAKLHGRDDPKTNILRLVYQWLCNEESGKWVLVLDNADDDTLFFNMQRERQDLSLVRTSSIPDSTRVQELSTYLPQSPNGSILITTRNDEMAFKLTGGYQDIIKVEPMDQDHALALLQTKTGDRSHEETAIELVKALDFMPLAISQAAAYIRQRAPRSSVVKYLSEFRKSEHSKANLLNYDAGDLRRDSSASNSITMTWQISFDHIRALKPSAGELLSLMSFFDRQSIQDYLLQSTSETKEGHERDCGDEGDDVSTSSNDDANSGFEDDITILRNYSLISVNKEGDAFDMHRLVQLSTRKWLEAHGQLEKWKRQYITRISQAFPTAEFSNWRDCQKLFAHAEAAVGQRPSGESSLKEWALVLHNAGWYAMTQGRFTAAARMIRKALVTREMVLGKGHPDTLTSLSNLASLLRYQGKYAEAETTNHRALDEREKVLGKEHPDTLISADNLASTLRYQGKYKEAEVISRRVLCSREKVLGEEHPDTLVSVNNLALVLRHQGKYGEAEVMNRRALEGSEKILGKEHPDTLRSFGKLASVLRYQGKYEEAEAMNRQAVTRYKRVLGDEHPDTLTTIGKLALVLQDQGKRGEAEAISRQVLEGREKVLGKEHPSTLASVSNLALVLQGRGKYKEAEAISQQALYGRKKVLGEGHPDTLTSFNNLALVLQNQGKYQEAEAMHRRALNGREKKLGKEHPDTLASARNLASVLEAQGKHEEAENAQEES</sequence>
<evidence type="ECO:0000256" key="1">
    <source>
        <dbReference type="SAM" id="MobiDB-lite"/>
    </source>
</evidence>
<dbReference type="Pfam" id="PF13424">
    <property type="entry name" value="TPR_12"/>
    <property type="match status" value="3"/>
</dbReference>
<dbReference type="GO" id="GO:0043531">
    <property type="term" value="F:ADP binding"/>
    <property type="evidence" value="ECO:0007669"/>
    <property type="project" value="InterPro"/>
</dbReference>